<dbReference type="GO" id="GO:0006952">
    <property type="term" value="P:defense response"/>
    <property type="evidence" value="ECO:0007669"/>
    <property type="project" value="UniProtKB-KW"/>
</dbReference>
<evidence type="ECO:0000313" key="3">
    <source>
        <dbReference type="Proteomes" id="UP000323000"/>
    </source>
</evidence>
<dbReference type="Proteomes" id="UP000323000">
    <property type="component" value="Chromosome 9"/>
</dbReference>
<dbReference type="AlphaFoldDB" id="A0A5C7H957"/>
<dbReference type="PANTHER" id="PTHR36766">
    <property type="entry name" value="PLANT BROAD-SPECTRUM MILDEW RESISTANCE PROTEIN RPW8"/>
    <property type="match status" value="1"/>
</dbReference>
<proteinExistence type="predicted"/>
<evidence type="ECO:0000256" key="1">
    <source>
        <dbReference type="ARBA" id="ARBA00022821"/>
    </source>
</evidence>
<sequence length="420" mass="47385">MFLIEQFRQRLSQVEDVQIVGYKEATSFVKDDFECLAKLPQALHNFSFLRSIHIANCPGLVSFPQAGLPSQLKRIDIRSCDALKSLPESWMENTSLECLSIHTCESLTYLARSKLPPNLKQLVIGFCDNLQMLMQEENRELSSMNLLTIRIDECEKLEAFTDSMHQLNHLQVTGSDCSRLVSFPERRLSSAKLTQLTIKISDCSSLVAFPDRGLPFTNLTELIIENYGGFPSTSLTGVIIKNCEKLEALPNHMLYLTSLRKLKIQNCPAIKSFPPEDGFPTNLTSLDIRKLNIFKPLSEWGLHRLNSLEFLQIEGCQDALSFPVEEMLPASLMVLEITDLPNLKRLSSPIQNLSSLKGLQLSKCPKLKSFPKKGLPLTLLVLLIDQCPLLEQKCKKSSGKYWPLISHIPHAKIKNGEEDD</sequence>
<comment type="caution">
    <text evidence="2">The sequence shown here is derived from an EMBL/GenBank/DDBJ whole genome shotgun (WGS) entry which is preliminary data.</text>
</comment>
<protein>
    <recommendedName>
        <fullName evidence="4">NB-ARC domain-containing protein</fullName>
    </recommendedName>
</protein>
<dbReference type="InterPro" id="IPR032675">
    <property type="entry name" value="LRR_dom_sf"/>
</dbReference>
<keyword evidence="3" id="KW-1185">Reference proteome</keyword>
<dbReference type="SUPFAM" id="SSF52058">
    <property type="entry name" value="L domain-like"/>
    <property type="match status" value="1"/>
</dbReference>
<dbReference type="Gene3D" id="3.80.10.10">
    <property type="entry name" value="Ribonuclease Inhibitor"/>
    <property type="match status" value="2"/>
</dbReference>
<gene>
    <name evidence="2" type="ORF">EZV62_018836</name>
</gene>
<keyword evidence="1" id="KW-0611">Plant defense</keyword>
<reference evidence="3" key="1">
    <citation type="journal article" date="2019" name="Gigascience">
        <title>De novo genome assembly of the endangered Acer yangbiense, a plant species with extremely small populations endemic to Yunnan Province, China.</title>
        <authorList>
            <person name="Yang J."/>
            <person name="Wariss H.M."/>
            <person name="Tao L."/>
            <person name="Zhang R."/>
            <person name="Yun Q."/>
            <person name="Hollingsworth P."/>
            <person name="Dao Z."/>
            <person name="Luo G."/>
            <person name="Guo H."/>
            <person name="Ma Y."/>
            <person name="Sun W."/>
        </authorList>
    </citation>
    <scope>NUCLEOTIDE SEQUENCE [LARGE SCALE GENOMIC DNA]</scope>
    <source>
        <strain evidence="3">cv. Malutang</strain>
    </source>
</reference>
<name>A0A5C7H957_9ROSI</name>
<dbReference type="PANTHER" id="PTHR36766:SF40">
    <property type="entry name" value="DISEASE RESISTANCE PROTEIN RGA3"/>
    <property type="match status" value="1"/>
</dbReference>
<accession>A0A5C7H957</accession>
<organism evidence="2 3">
    <name type="scientific">Acer yangbiense</name>
    <dbReference type="NCBI Taxonomy" id="1000413"/>
    <lineage>
        <taxon>Eukaryota</taxon>
        <taxon>Viridiplantae</taxon>
        <taxon>Streptophyta</taxon>
        <taxon>Embryophyta</taxon>
        <taxon>Tracheophyta</taxon>
        <taxon>Spermatophyta</taxon>
        <taxon>Magnoliopsida</taxon>
        <taxon>eudicotyledons</taxon>
        <taxon>Gunneridae</taxon>
        <taxon>Pentapetalae</taxon>
        <taxon>rosids</taxon>
        <taxon>malvids</taxon>
        <taxon>Sapindales</taxon>
        <taxon>Sapindaceae</taxon>
        <taxon>Hippocastanoideae</taxon>
        <taxon>Acereae</taxon>
        <taxon>Acer</taxon>
    </lineage>
</organism>
<evidence type="ECO:0000313" key="2">
    <source>
        <dbReference type="EMBL" id="TXG53580.1"/>
    </source>
</evidence>
<dbReference type="OrthoDB" id="1896560at2759"/>
<dbReference type="EMBL" id="VAHF01000009">
    <property type="protein sequence ID" value="TXG53580.1"/>
    <property type="molecule type" value="Genomic_DNA"/>
</dbReference>
<evidence type="ECO:0008006" key="4">
    <source>
        <dbReference type="Google" id="ProtNLM"/>
    </source>
</evidence>